<proteinExistence type="predicted"/>
<evidence type="ECO:0000313" key="1">
    <source>
        <dbReference type="EMBL" id="KAJ9080393.1"/>
    </source>
</evidence>
<dbReference type="Proteomes" id="UP001165960">
    <property type="component" value="Unassembled WGS sequence"/>
</dbReference>
<dbReference type="EMBL" id="QTSX02001564">
    <property type="protein sequence ID" value="KAJ9080393.1"/>
    <property type="molecule type" value="Genomic_DNA"/>
</dbReference>
<keyword evidence="2" id="KW-1185">Reference proteome</keyword>
<protein>
    <submittedName>
        <fullName evidence="1">Uncharacterized protein</fullName>
    </submittedName>
</protein>
<organism evidence="1 2">
    <name type="scientific">Entomophthora muscae</name>
    <dbReference type="NCBI Taxonomy" id="34485"/>
    <lineage>
        <taxon>Eukaryota</taxon>
        <taxon>Fungi</taxon>
        <taxon>Fungi incertae sedis</taxon>
        <taxon>Zoopagomycota</taxon>
        <taxon>Entomophthoromycotina</taxon>
        <taxon>Entomophthoromycetes</taxon>
        <taxon>Entomophthorales</taxon>
        <taxon>Entomophthoraceae</taxon>
        <taxon>Entomophthora</taxon>
    </lineage>
</organism>
<sequence length="115" mass="13096">MPREDFPNTPPQAHANEPRVDPATAHWETPPNPGHSHPQQYLWWLPPSGYPGSNPQPYPQEGSFFQQNYPRGPTPLLFLCSLLVVILELSLEGPLVYWDPHRANPQDHQGCRLDL</sequence>
<name>A0ACC2U075_9FUNG</name>
<comment type="caution">
    <text evidence="1">The sequence shown here is derived from an EMBL/GenBank/DDBJ whole genome shotgun (WGS) entry which is preliminary data.</text>
</comment>
<reference evidence="1" key="1">
    <citation type="submission" date="2022-04" db="EMBL/GenBank/DDBJ databases">
        <title>Genome of the entomopathogenic fungus Entomophthora muscae.</title>
        <authorList>
            <person name="Elya C."/>
            <person name="Lovett B.R."/>
            <person name="Lee E."/>
            <person name="Macias A.M."/>
            <person name="Hajek A.E."/>
            <person name="De Bivort B.L."/>
            <person name="Kasson M.T."/>
            <person name="De Fine Licht H.H."/>
            <person name="Stajich J.E."/>
        </authorList>
    </citation>
    <scope>NUCLEOTIDE SEQUENCE</scope>
    <source>
        <strain evidence="1">Berkeley</strain>
    </source>
</reference>
<evidence type="ECO:0000313" key="2">
    <source>
        <dbReference type="Proteomes" id="UP001165960"/>
    </source>
</evidence>
<gene>
    <name evidence="1" type="ORF">DSO57_1025517</name>
</gene>
<accession>A0ACC2U075</accession>